<keyword evidence="2" id="KW-1185">Reference proteome</keyword>
<protein>
    <submittedName>
        <fullName evidence="1">Uncharacterized protein</fullName>
    </submittedName>
</protein>
<sequence length="180" mass="20622">MKRMTIGLDILVEMKGDDSFVGGDKCLCNGSSYQVDGRPAAAPATGSEFLNFQNRDSIIVEESKPIVELGFKEARPWPENAKFQICPSLICIQRKVAYAHIELHNCIEVELLVERSKLWFKKTDVDKIKRLYYCRKLFAAEFEYLNRGVFSVVVKTLDNKVQEPIEDAEFVARRTLPEKK</sequence>
<gene>
    <name evidence="1" type="ORF">PIB30_058880</name>
</gene>
<accession>A0ABU6WJY1</accession>
<reference evidence="1 2" key="1">
    <citation type="journal article" date="2023" name="Plants (Basel)">
        <title>Bridging the Gap: Combining Genomics and Transcriptomics Approaches to Understand Stylosanthes scabra, an Orphan Legume from the Brazilian Caatinga.</title>
        <authorList>
            <person name="Ferreira-Neto J.R.C."/>
            <person name="da Silva M.D."/>
            <person name="Binneck E."/>
            <person name="de Melo N.F."/>
            <person name="da Silva R.H."/>
            <person name="de Melo A.L.T.M."/>
            <person name="Pandolfi V."/>
            <person name="Bustamante F.O."/>
            <person name="Brasileiro-Vidal A.C."/>
            <person name="Benko-Iseppon A.M."/>
        </authorList>
    </citation>
    <scope>NUCLEOTIDE SEQUENCE [LARGE SCALE GENOMIC DNA]</scope>
    <source>
        <tissue evidence="1">Leaves</tissue>
    </source>
</reference>
<proteinExistence type="predicted"/>
<evidence type="ECO:0000313" key="1">
    <source>
        <dbReference type="EMBL" id="MED6185619.1"/>
    </source>
</evidence>
<dbReference type="Proteomes" id="UP001341840">
    <property type="component" value="Unassembled WGS sequence"/>
</dbReference>
<name>A0ABU6WJY1_9FABA</name>
<comment type="caution">
    <text evidence="1">The sequence shown here is derived from an EMBL/GenBank/DDBJ whole genome shotgun (WGS) entry which is preliminary data.</text>
</comment>
<dbReference type="EMBL" id="JASCZI010181743">
    <property type="protein sequence ID" value="MED6185619.1"/>
    <property type="molecule type" value="Genomic_DNA"/>
</dbReference>
<organism evidence="1 2">
    <name type="scientific">Stylosanthes scabra</name>
    <dbReference type="NCBI Taxonomy" id="79078"/>
    <lineage>
        <taxon>Eukaryota</taxon>
        <taxon>Viridiplantae</taxon>
        <taxon>Streptophyta</taxon>
        <taxon>Embryophyta</taxon>
        <taxon>Tracheophyta</taxon>
        <taxon>Spermatophyta</taxon>
        <taxon>Magnoliopsida</taxon>
        <taxon>eudicotyledons</taxon>
        <taxon>Gunneridae</taxon>
        <taxon>Pentapetalae</taxon>
        <taxon>rosids</taxon>
        <taxon>fabids</taxon>
        <taxon>Fabales</taxon>
        <taxon>Fabaceae</taxon>
        <taxon>Papilionoideae</taxon>
        <taxon>50 kb inversion clade</taxon>
        <taxon>dalbergioids sensu lato</taxon>
        <taxon>Dalbergieae</taxon>
        <taxon>Pterocarpus clade</taxon>
        <taxon>Stylosanthes</taxon>
    </lineage>
</organism>
<evidence type="ECO:0000313" key="2">
    <source>
        <dbReference type="Proteomes" id="UP001341840"/>
    </source>
</evidence>